<dbReference type="InterPro" id="IPR029510">
    <property type="entry name" value="Ald_DH_CS_GLU"/>
</dbReference>
<evidence type="ECO:0000256" key="3">
    <source>
        <dbReference type="ARBA" id="ARBA00023027"/>
    </source>
</evidence>
<evidence type="ECO:0000256" key="6">
    <source>
        <dbReference type="PROSITE-ProRule" id="PRU10007"/>
    </source>
</evidence>
<keyword evidence="3" id="KW-0520">NAD</keyword>
<dbReference type="RefSeq" id="WP_011911841.1">
    <property type="nucleotide sequence ID" value="NC_009434.1"/>
</dbReference>
<evidence type="ECO:0000256" key="5">
    <source>
        <dbReference type="PIRSR" id="PIRSR036492-1"/>
    </source>
</evidence>
<feature type="active site" evidence="5 6">
    <location>
        <position position="225"/>
    </location>
</feature>
<dbReference type="AlphaFoldDB" id="A4VH64"/>
<protein>
    <recommendedName>
        <fullName evidence="4">Aldehyde dehydrogenase</fullName>
    </recommendedName>
</protein>
<dbReference type="Gene3D" id="3.40.309.10">
    <property type="entry name" value="Aldehyde Dehydrogenase, Chain A, domain 2"/>
    <property type="match status" value="1"/>
</dbReference>
<dbReference type="PIRSF" id="PIRSF036492">
    <property type="entry name" value="ALDH"/>
    <property type="match status" value="1"/>
</dbReference>
<reference evidence="9 10" key="1">
    <citation type="journal article" date="2008" name="Proc. Natl. Acad. Sci. U.S.A.">
        <title>Nitrogen fixation island and rhizosphere competence traits in the genome of root-associated Pseudomonas stutzeri A1501.</title>
        <authorList>
            <person name="Yan Y."/>
            <person name="Yang J."/>
            <person name="Dou Y."/>
            <person name="Chen M."/>
            <person name="Ping S."/>
            <person name="Peng J."/>
            <person name="Lu W."/>
            <person name="Zhang W."/>
            <person name="Yao Z."/>
            <person name="Li H."/>
            <person name="Liu W."/>
            <person name="He S."/>
            <person name="Geng L."/>
            <person name="Zhang X."/>
            <person name="Yang F."/>
            <person name="Yu H."/>
            <person name="Zhan Y."/>
            <person name="Li D."/>
            <person name="Lin Z."/>
            <person name="Wang Y."/>
            <person name="Elmerich C."/>
            <person name="Lin M."/>
            <person name="Jin Q."/>
        </authorList>
    </citation>
    <scope>NUCLEOTIDE SEQUENCE [LARGE SCALE GENOMIC DNA]</scope>
    <source>
        <strain evidence="9 10">A1501</strain>
    </source>
</reference>
<keyword evidence="10" id="KW-1185">Reference proteome</keyword>
<evidence type="ECO:0000313" key="10">
    <source>
        <dbReference type="Proteomes" id="UP000000233"/>
    </source>
</evidence>
<evidence type="ECO:0000256" key="7">
    <source>
        <dbReference type="RuleBase" id="RU003345"/>
    </source>
</evidence>
<dbReference type="InterPro" id="IPR015590">
    <property type="entry name" value="Aldehyde_DH_dom"/>
</dbReference>
<dbReference type="EMBL" id="CP000304">
    <property type="protein sequence ID" value="ABP78315.1"/>
    <property type="molecule type" value="Genomic_DNA"/>
</dbReference>
<dbReference type="CDD" id="cd07133">
    <property type="entry name" value="ALDH_CALDH_CalB"/>
    <property type="match status" value="1"/>
</dbReference>
<dbReference type="PROSITE" id="PS00687">
    <property type="entry name" value="ALDEHYDE_DEHYDR_GLU"/>
    <property type="match status" value="1"/>
</dbReference>
<keyword evidence="2 4" id="KW-0560">Oxidoreductase</keyword>
<evidence type="ECO:0000259" key="8">
    <source>
        <dbReference type="Pfam" id="PF00171"/>
    </source>
</evidence>
<dbReference type="Proteomes" id="UP000000233">
    <property type="component" value="Chromosome"/>
</dbReference>
<sequence>MSSSQQPDAESTIARMRDVLKRQQAAFIAEGPPSVELRIARIDKVIALLQDNQQLLCEALASDFSWRSHDQSLMTDVLLPIAGLKYARKHLRQWMKPERRRAELGAGLLGAKAEIHYQPLGSIGVMTPWNFPVAIAFGPLAEAFAAGNRAMIVLSEFNPATAALLIELLAEKFADTEVAAFIGGAEVGAAFSSLPLDHIIFTGSPRVGRLVMRAAAENLTPLTLELGGKSPTIIARGADLDNAARRIWGGKGISSGQACIAPDYVLVHEDDRERLLVSMQAELPRMFPTIRNNPDYTAMATPGQYQRLQSYLGDAEALGVRCIEINPAGEDLSSVRKIAPTLLIDPPQDALVLQEEIFGPLLPICSYRSIDEAIAYINARPRPLALYYFGDDQAEARHVLAHTYSGGACINEVMQHIFQNSLPFGGCGNSGYGRYRGGDGFKAFSLQRSVFSPARFDVMAMLRPPYGKLFRRVMGLLLRA</sequence>
<feature type="active site" evidence="5">
    <location>
        <position position="259"/>
    </location>
</feature>
<dbReference type="GO" id="GO:0004029">
    <property type="term" value="F:aldehyde dehydrogenase (NAD+) activity"/>
    <property type="evidence" value="ECO:0007669"/>
    <property type="project" value="TreeGrafter"/>
</dbReference>
<dbReference type="PANTHER" id="PTHR43570">
    <property type="entry name" value="ALDEHYDE DEHYDROGENASE"/>
    <property type="match status" value="1"/>
</dbReference>
<dbReference type="GO" id="GO:0005737">
    <property type="term" value="C:cytoplasm"/>
    <property type="evidence" value="ECO:0007669"/>
    <property type="project" value="TreeGrafter"/>
</dbReference>
<dbReference type="KEGG" id="psa:PST_0609"/>
<evidence type="ECO:0000313" key="9">
    <source>
        <dbReference type="EMBL" id="ABP78315.1"/>
    </source>
</evidence>
<dbReference type="PANTHER" id="PTHR43570:SF20">
    <property type="entry name" value="ALDEHYDE DEHYDROGENASE ALDX-RELATED"/>
    <property type="match status" value="1"/>
</dbReference>
<evidence type="ECO:0000256" key="1">
    <source>
        <dbReference type="ARBA" id="ARBA00009986"/>
    </source>
</evidence>
<dbReference type="HOGENOM" id="CLU_005391_3_6_6"/>
<evidence type="ECO:0000256" key="4">
    <source>
        <dbReference type="PIRNR" id="PIRNR036492"/>
    </source>
</evidence>
<dbReference type="SUPFAM" id="SSF53720">
    <property type="entry name" value="ALDH-like"/>
    <property type="match status" value="1"/>
</dbReference>
<comment type="similarity">
    <text evidence="1 4 7">Belongs to the aldehyde dehydrogenase family.</text>
</comment>
<dbReference type="InterPro" id="IPR012394">
    <property type="entry name" value="Aldehyde_DH_NAD(P)"/>
</dbReference>
<feature type="domain" description="Aldehyde dehydrogenase" evidence="8">
    <location>
        <begin position="31"/>
        <end position="449"/>
    </location>
</feature>
<evidence type="ECO:0000256" key="2">
    <source>
        <dbReference type="ARBA" id="ARBA00023002"/>
    </source>
</evidence>
<dbReference type="InterPro" id="IPR016163">
    <property type="entry name" value="Ald_DH_C"/>
</dbReference>
<dbReference type="InterPro" id="IPR016162">
    <property type="entry name" value="Ald_DH_N"/>
</dbReference>
<dbReference type="GO" id="GO:0006081">
    <property type="term" value="P:aldehyde metabolic process"/>
    <property type="evidence" value="ECO:0007669"/>
    <property type="project" value="InterPro"/>
</dbReference>
<gene>
    <name evidence="9" type="ordered locus">PST_0609</name>
</gene>
<dbReference type="Pfam" id="PF00171">
    <property type="entry name" value="Aldedh"/>
    <property type="match status" value="1"/>
</dbReference>
<name>A4VH64_STUS1</name>
<proteinExistence type="inferred from homology"/>
<organism evidence="9 10">
    <name type="scientific">Stutzerimonas stutzeri (strain A1501)</name>
    <name type="common">Pseudomonas stutzeri</name>
    <dbReference type="NCBI Taxonomy" id="379731"/>
    <lineage>
        <taxon>Bacteria</taxon>
        <taxon>Pseudomonadati</taxon>
        <taxon>Pseudomonadota</taxon>
        <taxon>Gammaproteobacteria</taxon>
        <taxon>Pseudomonadales</taxon>
        <taxon>Pseudomonadaceae</taxon>
        <taxon>Stutzerimonas</taxon>
    </lineage>
</organism>
<accession>A4VH64</accession>
<dbReference type="InterPro" id="IPR016161">
    <property type="entry name" value="Ald_DH/histidinol_DH"/>
</dbReference>
<dbReference type="Gene3D" id="3.40.605.10">
    <property type="entry name" value="Aldehyde Dehydrogenase, Chain A, domain 1"/>
    <property type="match status" value="1"/>
</dbReference>
<dbReference type="eggNOG" id="COG1012">
    <property type="taxonomic scope" value="Bacteria"/>
</dbReference>